<accession>A0ABX2IP68</accession>
<organism evidence="4 5">
    <name type="scientific">Uliginosibacterium aquaticum</name>
    <dbReference type="NCBI Taxonomy" id="2731212"/>
    <lineage>
        <taxon>Bacteria</taxon>
        <taxon>Pseudomonadati</taxon>
        <taxon>Pseudomonadota</taxon>
        <taxon>Betaproteobacteria</taxon>
        <taxon>Rhodocyclales</taxon>
        <taxon>Zoogloeaceae</taxon>
        <taxon>Uliginosibacterium</taxon>
    </lineage>
</organism>
<name>A0ABX2IP68_9RHOO</name>
<dbReference type="Proteomes" id="UP000778523">
    <property type="component" value="Unassembled WGS sequence"/>
</dbReference>
<dbReference type="CDD" id="cd01948">
    <property type="entry name" value="EAL"/>
    <property type="match status" value="1"/>
</dbReference>
<evidence type="ECO:0000259" key="3">
    <source>
        <dbReference type="PROSITE" id="PS50887"/>
    </source>
</evidence>
<dbReference type="Pfam" id="PF00563">
    <property type="entry name" value="EAL"/>
    <property type="match status" value="1"/>
</dbReference>
<dbReference type="PANTHER" id="PTHR33121">
    <property type="entry name" value="CYCLIC DI-GMP PHOSPHODIESTERASE PDEF"/>
    <property type="match status" value="1"/>
</dbReference>
<dbReference type="InterPro" id="IPR050706">
    <property type="entry name" value="Cyclic-di-GMP_PDE-like"/>
</dbReference>
<evidence type="ECO:0000259" key="2">
    <source>
        <dbReference type="PROSITE" id="PS50883"/>
    </source>
</evidence>
<dbReference type="InterPro" id="IPR035919">
    <property type="entry name" value="EAL_sf"/>
</dbReference>
<keyword evidence="1" id="KW-0472">Membrane</keyword>
<dbReference type="SMART" id="SM00052">
    <property type="entry name" value="EAL"/>
    <property type="match status" value="1"/>
</dbReference>
<evidence type="ECO:0000313" key="5">
    <source>
        <dbReference type="Proteomes" id="UP000778523"/>
    </source>
</evidence>
<proteinExistence type="predicted"/>
<feature type="transmembrane region" description="Helical" evidence="1">
    <location>
        <begin position="149"/>
        <end position="170"/>
    </location>
</feature>
<dbReference type="SUPFAM" id="SSF55073">
    <property type="entry name" value="Nucleotide cyclase"/>
    <property type="match status" value="1"/>
</dbReference>
<dbReference type="PROSITE" id="PS50887">
    <property type="entry name" value="GGDEF"/>
    <property type="match status" value="1"/>
</dbReference>
<dbReference type="InterPro" id="IPR043128">
    <property type="entry name" value="Rev_trsase/Diguanyl_cyclase"/>
</dbReference>
<comment type="caution">
    <text evidence="4">The sequence shown here is derived from an EMBL/GenBank/DDBJ whole genome shotgun (WGS) entry which is preliminary data.</text>
</comment>
<feature type="domain" description="EAL" evidence="2">
    <location>
        <begin position="434"/>
        <end position="688"/>
    </location>
</feature>
<dbReference type="NCBIfam" id="TIGR00254">
    <property type="entry name" value="GGDEF"/>
    <property type="match status" value="1"/>
</dbReference>
<feature type="transmembrane region" description="Helical" evidence="1">
    <location>
        <begin position="100"/>
        <end position="121"/>
    </location>
</feature>
<evidence type="ECO:0000256" key="1">
    <source>
        <dbReference type="SAM" id="Phobius"/>
    </source>
</evidence>
<keyword evidence="5" id="KW-1185">Reference proteome</keyword>
<sequence length="710" mass="77133">MSSPLISAYLISVGILLMAAAHAAILARGSGHARVNWSFAAICVGFAGFQFCNALQYSAPDHARALAAHLWVNFFSVLVIPPIALAAAALDPKKRSRQPFVWLMGFVLLVIGYNFFMPYGYRFYALDPDKLLTLPWGENIRMIQGQANLVYRATRLVSLIVMVYTLGVTFSLMRMKDRLSSTLIWIGLAIMLVTLALSSMSDSGVISVPYLGGFGFVFLAGSFSLVVRKEMRVRELQEKRIARALAKEVQGRRLADARADQILHHDALTGLPNRAGFILCLENMIAQHSPETKIAVLLFDIDRLGALKGTHGLATSDELLLQVSQRLRGRIRDSDVLARSRSDGFALIASQIKTASGVGVFCEKLRGTLTEAVAVEGQHFKLSASIGLAIYPDDATNAGELLSAAELALHEAKNAGVSQIRSFHPALKENFRQRIGLESALREALDRKQFFLCYQPQVSASTGRTLGMEALIRWQHPELGLVSPLHFIPLAEANGLIGHIGAWVIDTACAQLAAWRQAGHADLRMAVNLSATQLLDPYLEDTLLGAIAGHGLVPADLELEITESVLIQDPEQTVARFNALRQLGLRLSIDDFGTGYSSLSYLRVLPVQAFKLDRSFVEGLGKDETSLEICASAIRLAQNLNLDIIAEGVETQAQAEWLRALGCPIFQGYLFARPLVAEAATEHLAQERAGGPGAAGELLLPGFGPAPLLP</sequence>
<dbReference type="InterPro" id="IPR029787">
    <property type="entry name" value="Nucleotide_cyclase"/>
</dbReference>
<dbReference type="Gene3D" id="3.30.70.270">
    <property type="match status" value="1"/>
</dbReference>
<feature type="transmembrane region" description="Helical" evidence="1">
    <location>
        <begin position="206"/>
        <end position="227"/>
    </location>
</feature>
<feature type="domain" description="GGDEF" evidence="3">
    <location>
        <begin position="292"/>
        <end position="425"/>
    </location>
</feature>
<dbReference type="SMART" id="SM00267">
    <property type="entry name" value="GGDEF"/>
    <property type="match status" value="1"/>
</dbReference>
<evidence type="ECO:0000313" key="4">
    <source>
        <dbReference type="EMBL" id="NSL55905.1"/>
    </source>
</evidence>
<feature type="transmembrane region" description="Helical" evidence="1">
    <location>
        <begin position="6"/>
        <end position="27"/>
    </location>
</feature>
<gene>
    <name evidence="4" type="ORF">HJ583_012770</name>
</gene>
<feature type="transmembrane region" description="Helical" evidence="1">
    <location>
        <begin position="39"/>
        <end position="58"/>
    </location>
</feature>
<dbReference type="EMBL" id="JABCSC020000003">
    <property type="protein sequence ID" value="NSL55905.1"/>
    <property type="molecule type" value="Genomic_DNA"/>
</dbReference>
<dbReference type="Gene3D" id="3.20.20.450">
    <property type="entry name" value="EAL domain"/>
    <property type="match status" value="1"/>
</dbReference>
<feature type="transmembrane region" description="Helical" evidence="1">
    <location>
        <begin position="182"/>
        <end position="200"/>
    </location>
</feature>
<protein>
    <submittedName>
        <fullName evidence="4">EAL domain-containing protein</fullName>
    </submittedName>
</protein>
<keyword evidence="1" id="KW-1133">Transmembrane helix</keyword>
<dbReference type="RefSeq" id="WP_170022282.1">
    <property type="nucleotide sequence ID" value="NZ_JABCSC020000003.1"/>
</dbReference>
<dbReference type="PANTHER" id="PTHR33121:SF71">
    <property type="entry name" value="OXYGEN SENSOR PROTEIN DOSP"/>
    <property type="match status" value="1"/>
</dbReference>
<dbReference type="InterPro" id="IPR001633">
    <property type="entry name" value="EAL_dom"/>
</dbReference>
<keyword evidence="1" id="KW-0812">Transmembrane</keyword>
<dbReference type="InterPro" id="IPR000160">
    <property type="entry name" value="GGDEF_dom"/>
</dbReference>
<feature type="transmembrane region" description="Helical" evidence="1">
    <location>
        <begin position="70"/>
        <end position="88"/>
    </location>
</feature>
<dbReference type="PROSITE" id="PS50883">
    <property type="entry name" value="EAL"/>
    <property type="match status" value="1"/>
</dbReference>
<dbReference type="Pfam" id="PF00990">
    <property type="entry name" value="GGDEF"/>
    <property type="match status" value="1"/>
</dbReference>
<dbReference type="SUPFAM" id="SSF141868">
    <property type="entry name" value="EAL domain-like"/>
    <property type="match status" value="1"/>
</dbReference>
<dbReference type="CDD" id="cd01949">
    <property type="entry name" value="GGDEF"/>
    <property type="match status" value="1"/>
</dbReference>
<reference evidence="4 5" key="1">
    <citation type="submission" date="2020-06" db="EMBL/GenBank/DDBJ databases">
        <title>Draft genome of Uliginosibacterium sp. IMCC34675.</title>
        <authorList>
            <person name="Song J."/>
        </authorList>
    </citation>
    <scope>NUCLEOTIDE SEQUENCE [LARGE SCALE GENOMIC DNA]</scope>
    <source>
        <strain evidence="4 5">IMCC34675</strain>
    </source>
</reference>